<reference evidence="18 19" key="1">
    <citation type="submission" date="2020-08" db="EMBL/GenBank/DDBJ databases">
        <title>Genome sequence of Diaphorobacter ruginosibacter DSM 27467T.</title>
        <authorList>
            <person name="Hyun D.-W."/>
            <person name="Bae J.-W."/>
        </authorList>
    </citation>
    <scope>NUCLEOTIDE SEQUENCE [LARGE SCALE GENOMIC DNA]</scope>
    <source>
        <strain evidence="18 19">DSM 27467</strain>
    </source>
</reference>
<feature type="transmembrane region" description="Helical" evidence="16">
    <location>
        <begin position="284"/>
        <end position="305"/>
    </location>
</feature>
<dbReference type="InterPro" id="IPR013833">
    <property type="entry name" value="Cyt_c_oxidase_su3_a-hlx"/>
</dbReference>
<dbReference type="PROSITE" id="PS50855">
    <property type="entry name" value="COX1"/>
    <property type="match status" value="1"/>
</dbReference>
<dbReference type="Gene3D" id="1.20.120.80">
    <property type="entry name" value="Cytochrome c oxidase, subunit III, four-helix bundle"/>
    <property type="match status" value="1"/>
</dbReference>
<evidence type="ECO:0000259" key="17">
    <source>
        <dbReference type="PROSITE" id="PS50855"/>
    </source>
</evidence>
<keyword evidence="10 16" id="KW-1133">Transmembrane helix</keyword>
<accession>A0A7G9RJ59</accession>
<feature type="transmembrane region" description="Helical" evidence="16">
    <location>
        <begin position="717"/>
        <end position="735"/>
    </location>
</feature>
<protein>
    <submittedName>
        <fullName evidence="18">Cbb3-type cytochrome c oxidase subunit I</fullName>
    </submittedName>
</protein>
<feature type="transmembrane region" description="Helical" evidence="16">
    <location>
        <begin position="449"/>
        <end position="470"/>
    </location>
</feature>
<feature type="transmembrane region" description="Helical" evidence="16">
    <location>
        <begin position="224"/>
        <end position="250"/>
    </location>
</feature>
<keyword evidence="5 14" id="KW-0349">Heme</keyword>
<keyword evidence="11" id="KW-0408">Iron</keyword>
<dbReference type="GO" id="GO:0005886">
    <property type="term" value="C:plasma membrane"/>
    <property type="evidence" value="ECO:0007669"/>
    <property type="project" value="UniProtKB-SubCell"/>
</dbReference>
<evidence type="ECO:0000256" key="1">
    <source>
        <dbReference type="ARBA" id="ARBA00004651"/>
    </source>
</evidence>
<feature type="transmembrane region" description="Helical" evidence="16">
    <location>
        <begin position="379"/>
        <end position="401"/>
    </location>
</feature>
<feature type="transmembrane region" description="Helical" evidence="16">
    <location>
        <begin position="832"/>
        <end position="855"/>
    </location>
</feature>
<evidence type="ECO:0000256" key="4">
    <source>
        <dbReference type="ARBA" id="ARBA00022475"/>
    </source>
</evidence>
<dbReference type="KEGG" id="drg:H9K76_13390"/>
<evidence type="ECO:0000256" key="5">
    <source>
        <dbReference type="ARBA" id="ARBA00022617"/>
    </source>
</evidence>
<keyword evidence="13 16" id="KW-0472">Membrane</keyword>
<feature type="region of interest" description="Disordered" evidence="15">
    <location>
        <begin position="1"/>
        <end position="33"/>
    </location>
</feature>
<comment type="subcellular location">
    <subcellularLocation>
        <location evidence="1">Cell membrane</location>
        <topology evidence="1">Multi-pass membrane protein</topology>
    </subcellularLocation>
</comment>
<feature type="transmembrane region" description="Helical" evidence="16">
    <location>
        <begin position="138"/>
        <end position="161"/>
    </location>
</feature>
<organism evidence="18 19">
    <name type="scientific">Diaphorobacter ruginosibacter</name>
    <dbReference type="NCBI Taxonomy" id="1715720"/>
    <lineage>
        <taxon>Bacteria</taxon>
        <taxon>Pseudomonadati</taxon>
        <taxon>Pseudomonadota</taxon>
        <taxon>Betaproteobacteria</taxon>
        <taxon>Burkholderiales</taxon>
        <taxon>Comamonadaceae</taxon>
        <taxon>Diaphorobacter</taxon>
    </lineage>
</organism>
<keyword evidence="19" id="KW-1185">Reference proteome</keyword>
<dbReference type="GO" id="GO:0022904">
    <property type="term" value="P:respiratory electron transport chain"/>
    <property type="evidence" value="ECO:0007669"/>
    <property type="project" value="InterPro"/>
</dbReference>
<name>A0A7G9RJ59_9BURK</name>
<dbReference type="RefSeq" id="WP_187595907.1">
    <property type="nucleotide sequence ID" value="NZ_CP060714.1"/>
</dbReference>
<evidence type="ECO:0000256" key="10">
    <source>
        <dbReference type="ARBA" id="ARBA00022989"/>
    </source>
</evidence>
<feature type="transmembrane region" description="Helical" evidence="16">
    <location>
        <begin position="675"/>
        <end position="697"/>
    </location>
</feature>
<dbReference type="PANTHER" id="PTHR10422">
    <property type="entry name" value="CYTOCHROME C OXIDASE SUBUNIT 1"/>
    <property type="match status" value="1"/>
</dbReference>
<comment type="similarity">
    <text evidence="2 14">Belongs to the heme-copper respiratory oxidase family.</text>
</comment>
<keyword evidence="3 14" id="KW-0813">Transport</keyword>
<dbReference type="Proteomes" id="UP000515811">
    <property type="component" value="Chromosome"/>
</dbReference>
<dbReference type="SUPFAM" id="SSF81442">
    <property type="entry name" value="Cytochrome c oxidase subunit I-like"/>
    <property type="match status" value="1"/>
</dbReference>
<dbReference type="InterPro" id="IPR035973">
    <property type="entry name" value="Cyt_c_oxidase_su3-like_sf"/>
</dbReference>
<evidence type="ECO:0000256" key="14">
    <source>
        <dbReference type="RuleBase" id="RU000370"/>
    </source>
</evidence>
<evidence type="ECO:0000256" key="16">
    <source>
        <dbReference type="SAM" id="Phobius"/>
    </source>
</evidence>
<evidence type="ECO:0000313" key="18">
    <source>
        <dbReference type="EMBL" id="QNN55634.1"/>
    </source>
</evidence>
<feature type="domain" description="Cytochrome oxidase subunit I profile" evidence="17">
    <location>
        <begin position="40"/>
        <end position="563"/>
    </location>
</feature>
<gene>
    <name evidence="18" type="ORF">H9K76_13390</name>
</gene>
<dbReference type="Pfam" id="PF00115">
    <property type="entry name" value="COX1"/>
    <property type="match status" value="1"/>
</dbReference>
<keyword evidence="9 14" id="KW-0249">Electron transport</keyword>
<dbReference type="Gene3D" id="1.20.210.10">
    <property type="entry name" value="Cytochrome c oxidase-like, subunit I domain"/>
    <property type="match status" value="1"/>
</dbReference>
<dbReference type="GO" id="GO:0004129">
    <property type="term" value="F:cytochrome-c oxidase activity"/>
    <property type="evidence" value="ECO:0007669"/>
    <property type="project" value="InterPro"/>
</dbReference>
<evidence type="ECO:0000256" key="12">
    <source>
        <dbReference type="ARBA" id="ARBA00023008"/>
    </source>
</evidence>
<feature type="transmembrane region" description="Helical" evidence="16">
    <location>
        <begin position="490"/>
        <end position="512"/>
    </location>
</feature>
<dbReference type="GO" id="GO:0046872">
    <property type="term" value="F:metal ion binding"/>
    <property type="evidence" value="ECO:0007669"/>
    <property type="project" value="UniProtKB-KW"/>
</dbReference>
<sequence length="856" mass="93353">MAEFTALIPPTDSPSPAAAGPYPNDLPRPPGEREALERAWKPPRGWRRLSAVNNSQIGLYYIAAAMLFFVLGGVLALIMRVQLATPNSGFVVADTYNQLFTMHGTVMMFLFAVPVVEAVAVFLLPNMLGARDLPFPRLSAYAFWAYAIGGLAFFLTLFWSASPDGGWFMYPPLTGTRFSPGIGADFWLLGIGFIEISAIAGAIELIIGILFTRAPGMTLLRMPVFAWAVLVSAVMIIFAFPAVIAATTLLELERAFDWPFFDPLRGGDPLVWQHLFWFFGHPEVYIIFLPAAGMVSMMVPAMAATPLVGQRAVVVALIGVGAVSFLLWIHHMFTSGVGIVALVMTSVASFVVAIPSGLQVFAWIATFWSGRVRLNTPTLFLLGFHFIFVLGGLTGVMVAVLPFDWQMHDSYFIVAHLHYVLIGGMVFPLFAALYYWFPVLKGTRLSERVGRWAFAMTFCGFNLAFFPMHVSGMLGMPRRVHTYADGLGWNLMNLLSTVGAFVLAAGIALILLDVLRATRKPAGGEGNPWKAGSLEWLPQRSYGVRSIPQVHGTEPLWDDPQLAQQVEQGRWWLPGTVFGGRETLITDMRTARPIQVLRLPSDGWPPLLAALGTAGFFLLLTVQWIFAALLSGLGAIAAIILWTWQLDRAAPSPTAHIGGGVLLPTRPKGRRSHSWWACAILIIVDCTVLASFIYAYVHLSMALEICPPPGSALPSGEWGLAGALLMLAGSVLMLWNTRAKMHLRPEDQSALRGRTALALLCTIGAFGMALSAQLEAGLSPRADGWNASVAMLLAYQGFHLLILSVLGCYLLARSRSGHLRPDARATLDNIALIWHAATLQALVTELVLRLVPFLMT</sequence>
<keyword evidence="6 14" id="KW-0679">Respiratory chain</keyword>
<evidence type="ECO:0000256" key="9">
    <source>
        <dbReference type="ARBA" id="ARBA00022982"/>
    </source>
</evidence>
<evidence type="ECO:0000256" key="2">
    <source>
        <dbReference type="ARBA" id="ARBA00009578"/>
    </source>
</evidence>
<feature type="transmembrane region" description="Helical" evidence="16">
    <location>
        <begin position="57"/>
        <end position="79"/>
    </location>
</feature>
<dbReference type="EMBL" id="CP060714">
    <property type="protein sequence ID" value="QNN55634.1"/>
    <property type="molecule type" value="Genomic_DNA"/>
</dbReference>
<keyword evidence="7 14" id="KW-0812">Transmembrane</keyword>
<dbReference type="InterPro" id="IPR023615">
    <property type="entry name" value="Cyt_c_Oxase_su1_BS"/>
</dbReference>
<proteinExistence type="inferred from homology"/>
<evidence type="ECO:0000256" key="15">
    <source>
        <dbReference type="SAM" id="MobiDB-lite"/>
    </source>
</evidence>
<evidence type="ECO:0000256" key="11">
    <source>
        <dbReference type="ARBA" id="ARBA00023004"/>
    </source>
</evidence>
<feature type="transmembrane region" description="Helical" evidence="16">
    <location>
        <begin position="756"/>
        <end position="774"/>
    </location>
</feature>
<evidence type="ECO:0000313" key="19">
    <source>
        <dbReference type="Proteomes" id="UP000515811"/>
    </source>
</evidence>
<evidence type="ECO:0000256" key="8">
    <source>
        <dbReference type="ARBA" id="ARBA00022723"/>
    </source>
</evidence>
<dbReference type="AlphaFoldDB" id="A0A7G9RJ59"/>
<dbReference type="GO" id="GO:0020037">
    <property type="term" value="F:heme binding"/>
    <property type="evidence" value="ECO:0007669"/>
    <property type="project" value="InterPro"/>
</dbReference>
<dbReference type="SUPFAM" id="SSF81452">
    <property type="entry name" value="Cytochrome c oxidase subunit III-like"/>
    <property type="match status" value="1"/>
</dbReference>
<dbReference type="PRINTS" id="PR01165">
    <property type="entry name" value="CYCOXIDASEI"/>
</dbReference>
<evidence type="ECO:0000256" key="13">
    <source>
        <dbReference type="ARBA" id="ARBA00023136"/>
    </source>
</evidence>
<keyword evidence="12" id="KW-0186">Copper</keyword>
<feature type="transmembrane region" description="Helical" evidence="16">
    <location>
        <begin position="186"/>
        <end position="212"/>
    </location>
</feature>
<dbReference type="InterPro" id="IPR000883">
    <property type="entry name" value="Cyt_C_Oxase_1"/>
</dbReference>
<feature type="transmembrane region" description="Helical" evidence="16">
    <location>
        <begin position="599"/>
        <end position="618"/>
    </location>
</feature>
<dbReference type="InterPro" id="IPR036927">
    <property type="entry name" value="Cyt_c_oxase-like_su1_sf"/>
</dbReference>
<evidence type="ECO:0000256" key="6">
    <source>
        <dbReference type="ARBA" id="ARBA00022660"/>
    </source>
</evidence>
<keyword evidence="4" id="KW-1003">Cell membrane</keyword>
<dbReference type="GO" id="GO:0009060">
    <property type="term" value="P:aerobic respiration"/>
    <property type="evidence" value="ECO:0007669"/>
    <property type="project" value="InterPro"/>
</dbReference>
<feature type="transmembrane region" description="Helical" evidence="16">
    <location>
        <begin position="413"/>
        <end position="437"/>
    </location>
</feature>
<feature type="transmembrane region" description="Helical" evidence="16">
    <location>
        <begin position="99"/>
        <end position="126"/>
    </location>
</feature>
<dbReference type="PANTHER" id="PTHR10422:SF35">
    <property type="entry name" value="CYTOCHROME BO(3) UBIQUINOL OXIDASE SUBUNIT 1"/>
    <property type="match status" value="1"/>
</dbReference>
<evidence type="ECO:0000256" key="7">
    <source>
        <dbReference type="ARBA" id="ARBA00022692"/>
    </source>
</evidence>
<keyword evidence="8" id="KW-0479">Metal-binding</keyword>
<dbReference type="InterPro" id="IPR023616">
    <property type="entry name" value="Cyt_c_oxase-like_su1_dom"/>
</dbReference>
<evidence type="ECO:0000256" key="3">
    <source>
        <dbReference type="ARBA" id="ARBA00022448"/>
    </source>
</evidence>
<feature type="transmembrane region" description="Helical" evidence="16">
    <location>
        <begin position="794"/>
        <end position="812"/>
    </location>
</feature>
<dbReference type="PROSITE" id="PS00077">
    <property type="entry name" value="COX1_CUB"/>
    <property type="match status" value="1"/>
</dbReference>
<feature type="transmembrane region" description="Helical" evidence="16">
    <location>
        <begin position="339"/>
        <end position="367"/>
    </location>
</feature>
<feature type="transmembrane region" description="Helical" evidence="16">
    <location>
        <begin position="624"/>
        <end position="644"/>
    </location>
</feature>
<dbReference type="GO" id="GO:0015990">
    <property type="term" value="P:electron transport coupled proton transport"/>
    <property type="evidence" value="ECO:0007669"/>
    <property type="project" value="TreeGrafter"/>
</dbReference>
<feature type="transmembrane region" description="Helical" evidence="16">
    <location>
        <begin position="312"/>
        <end position="333"/>
    </location>
</feature>